<keyword evidence="5 8" id="KW-1133">Transmembrane helix</keyword>
<evidence type="ECO:0000256" key="2">
    <source>
        <dbReference type="ARBA" id="ARBA00008835"/>
    </source>
</evidence>
<dbReference type="HOGENOM" id="CLU_015346_3_0_7"/>
<dbReference type="PIRSF" id="PIRSF005419">
    <property type="entry name" value="FlhA"/>
    <property type="match status" value="1"/>
</dbReference>
<dbReference type="Gene3D" id="3.40.30.60">
    <property type="entry name" value="FHIPEP family, domain 1"/>
    <property type="match status" value="1"/>
</dbReference>
<evidence type="ECO:0000256" key="4">
    <source>
        <dbReference type="ARBA" id="ARBA00022692"/>
    </source>
</evidence>
<keyword evidence="10" id="KW-1185">Reference proteome</keyword>
<dbReference type="InterPro" id="IPR042193">
    <property type="entry name" value="FHIPEP_3"/>
</dbReference>
<reference evidence="9 10" key="1">
    <citation type="journal article" date="2013" name="Genome Announc.">
        <title>Complete genome sequence of Myxococcus stipitatus strain DSM 14675, a fruiting myxobacterium.</title>
        <authorList>
            <person name="Huntley S."/>
            <person name="Kneip S."/>
            <person name="Treuner-Lange A."/>
            <person name="Sogaard-Andersen L."/>
        </authorList>
    </citation>
    <scope>NUCLEOTIDE SEQUENCE [LARGE SCALE GENOMIC DNA]</scope>
    <source>
        <strain evidence="10">DSM 14675 / JCM 12634 / Mx s8</strain>
    </source>
</reference>
<dbReference type="PRINTS" id="PR00949">
    <property type="entry name" value="TYPE3IMAPROT"/>
</dbReference>
<feature type="transmembrane region" description="Helical" evidence="8">
    <location>
        <begin position="41"/>
        <end position="60"/>
    </location>
</feature>
<dbReference type="GO" id="GO:0009306">
    <property type="term" value="P:protein secretion"/>
    <property type="evidence" value="ECO:0007669"/>
    <property type="project" value="InterPro"/>
</dbReference>
<keyword evidence="3" id="KW-1003">Cell membrane</keyword>
<dbReference type="InterPro" id="IPR042194">
    <property type="entry name" value="FHIPEP_1"/>
</dbReference>
<keyword evidence="6 8" id="KW-0472">Membrane</keyword>
<evidence type="ECO:0000256" key="5">
    <source>
        <dbReference type="ARBA" id="ARBA00022989"/>
    </source>
</evidence>
<organism evidence="9 10">
    <name type="scientific">Myxococcus stipitatus (strain DSM 14675 / JCM 12634 / Mx s8)</name>
    <dbReference type="NCBI Taxonomy" id="1278073"/>
    <lineage>
        <taxon>Bacteria</taxon>
        <taxon>Pseudomonadati</taxon>
        <taxon>Myxococcota</taxon>
        <taxon>Myxococcia</taxon>
        <taxon>Myxococcales</taxon>
        <taxon>Cystobacterineae</taxon>
        <taxon>Myxococcaceae</taxon>
        <taxon>Myxococcus</taxon>
    </lineage>
</organism>
<dbReference type="AlphaFoldDB" id="L7UM08"/>
<dbReference type="Gene3D" id="3.40.50.12790">
    <property type="entry name" value="FHIPEP family, domain 4"/>
    <property type="match status" value="1"/>
</dbReference>
<name>L7UM08_MYXSD</name>
<dbReference type="GO" id="GO:0005886">
    <property type="term" value="C:plasma membrane"/>
    <property type="evidence" value="ECO:0007669"/>
    <property type="project" value="UniProtKB-SubCell"/>
</dbReference>
<dbReference type="Proteomes" id="UP000011131">
    <property type="component" value="Chromosome"/>
</dbReference>
<dbReference type="Gene3D" id="1.10.8.540">
    <property type="entry name" value="FHIPEP family, domain 3"/>
    <property type="match status" value="1"/>
</dbReference>
<dbReference type="InterPro" id="IPR001712">
    <property type="entry name" value="T3SS_FHIPEP"/>
</dbReference>
<dbReference type="InterPro" id="IPR042196">
    <property type="entry name" value="FHIPEP_4"/>
</dbReference>
<evidence type="ECO:0000256" key="8">
    <source>
        <dbReference type="SAM" id="Phobius"/>
    </source>
</evidence>
<protein>
    <submittedName>
        <fullName evidence="9">FHIPEP family type III secretion protein</fullName>
    </submittedName>
</protein>
<dbReference type="EMBL" id="CP004025">
    <property type="protein sequence ID" value="AGC47509.1"/>
    <property type="molecule type" value="Genomic_DNA"/>
</dbReference>
<dbReference type="PANTHER" id="PTHR30161">
    <property type="entry name" value="FLAGELLAR EXPORT PROTEIN, MEMBRANE FLHA SUBUNIT-RELATED"/>
    <property type="match status" value="1"/>
</dbReference>
<comment type="similarity">
    <text evidence="2">Belongs to the FHIPEP (flagella/HR/invasion proteins export pore) family.</text>
</comment>
<accession>L7UM08</accession>
<evidence type="ECO:0000256" key="6">
    <source>
        <dbReference type="ARBA" id="ARBA00023136"/>
    </source>
</evidence>
<feature type="region of interest" description="Disordered" evidence="7">
    <location>
        <begin position="327"/>
        <end position="357"/>
    </location>
</feature>
<keyword evidence="4 8" id="KW-0812">Transmembrane</keyword>
<dbReference type="RefSeq" id="WP_015351763.1">
    <property type="nucleotide sequence ID" value="NC_020126.1"/>
</dbReference>
<dbReference type="PATRIC" id="fig|1278073.3.peg.6327"/>
<evidence type="ECO:0000313" key="9">
    <source>
        <dbReference type="EMBL" id="AGC47509.1"/>
    </source>
</evidence>
<evidence type="ECO:0000256" key="3">
    <source>
        <dbReference type="ARBA" id="ARBA00022475"/>
    </source>
</evidence>
<dbReference type="STRING" id="1278073.MYSTI_06236"/>
<dbReference type="GO" id="GO:0044780">
    <property type="term" value="P:bacterial-type flagellum assembly"/>
    <property type="evidence" value="ECO:0007669"/>
    <property type="project" value="TreeGrafter"/>
</dbReference>
<dbReference type="OrthoDB" id="9759185at2"/>
<comment type="subcellular location">
    <subcellularLocation>
        <location evidence="1">Cell membrane</location>
        <topology evidence="1">Multi-pass membrane protein</topology>
    </subcellularLocation>
</comment>
<dbReference type="KEGG" id="msd:MYSTI_06236"/>
<dbReference type="PANTHER" id="PTHR30161:SF1">
    <property type="entry name" value="FLAGELLAR BIOSYNTHESIS PROTEIN FLHA-RELATED"/>
    <property type="match status" value="1"/>
</dbReference>
<proteinExistence type="inferred from homology"/>
<feature type="transmembrane region" description="Helical" evidence="8">
    <location>
        <begin position="231"/>
        <end position="258"/>
    </location>
</feature>
<evidence type="ECO:0000256" key="7">
    <source>
        <dbReference type="SAM" id="MobiDB-lite"/>
    </source>
</evidence>
<dbReference type="PROSITE" id="PS00994">
    <property type="entry name" value="FHIPEP"/>
    <property type="match status" value="1"/>
</dbReference>
<sequence length="691" mass="73019">MKMLMEWWSKVRSSSDLVLAVAVAAVLGALIIPLPSWLLDVGLAVNLAAAVALLVAALRAKDALKVTSFPSLLLFTTLFRLALNVSSTRLALAEGHAGEVIQAFGEFVVQGDYVVGGVVFAILSLVQFLVVAKGAERVAEVSARFTLDAMPGKQMSIDADLRAGAIDQAQARKRRRDLERESQMFGAMDGAMKFVKGDVIAGLVIVAVNLLGGSLIGVLQGGMSLAEAASTFALIAIGDGLVSQVPSLCITVAAGLVVTRVASEREEDSLGSEIGSQFFGDARTLYVVAGLCVALALMPGMPHMTFLLLAAGLVGLGRVLQRGASRARPVREAEGSSGEKVGATAKEGAPPESAAAPVGVSPLTLDLAPDLTALAQASAGAFVHKTLNAVRDELYFELGVRIPGIRVRTQAAYLASGEYRILVDEVPAGEGQLTSGALYAMAPPDELAFLPVKAESAVEPWTRRTISRIPEAGRGPVELAQVQVLRPEELLAEHLRWVLRARAADLLGLQDVQALLDGLAPRAPMLVKEALQKVPLPLLTDVLRKLLQEGVSIRDLRGILEALVAPSTEGDATALAERCRQALRRYLSHKFAPTGPLYAYLVDPEVEEILRSTGPRGPAPDPERVAEILEGVRQVATDGKAVLLTAPDVRRSLRRLCEGAFPEVAVLTYGELDGALQIRPIGRLSPVPTGA</sequence>
<evidence type="ECO:0000256" key="1">
    <source>
        <dbReference type="ARBA" id="ARBA00004651"/>
    </source>
</evidence>
<dbReference type="eggNOG" id="COG4789">
    <property type="taxonomic scope" value="Bacteria"/>
</dbReference>
<dbReference type="InterPro" id="IPR025505">
    <property type="entry name" value="FHIPEP_CS"/>
</dbReference>
<feature type="transmembrane region" description="Helical" evidence="8">
    <location>
        <begin position="72"/>
        <end position="93"/>
    </location>
</feature>
<evidence type="ECO:0000313" key="10">
    <source>
        <dbReference type="Proteomes" id="UP000011131"/>
    </source>
</evidence>
<gene>
    <name evidence="9" type="ordered locus">MYSTI_06236</name>
</gene>
<dbReference type="Pfam" id="PF00771">
    <property type="entry name" value="FHIPEP"/>
    <property type="match status" value="1"/>
</dbReference>
<feature type="transmembrane region" description="Helical" evidence="8">
    <location>
        <begin position="199"/>
        <end position="219"/>
    </location>
</feature>
<feature type="transmembrane region" description="Helical" evidence="8">
    <location>
        <begin position="113"/>
        <end position="132"/>
    </location>
</feature>
<feature type="transmembrane region" description="Helical" evidence="8">
    <location>
        <begin position="278"/>
        <end position="298"/>
    </location>
</feature>